<reference evidence="2 3" key="1">
    <citation type="submission" date="2016-02" db="EMBL/GenBank/DDBJ databases">
        <authorList>
            <consortium name="Pathogen Informatics"/>
        </authorList>
    </citation>
    <scope>NUCLEOTIDE SEQUENCE [LARGE SCALE GENOMIC DNA]</scope>
    <source>
        <strain evidence="2 3">LSS80</strain>
    </source>
</reference>
<proteinExistence type="predicted"/>
<dbReference type="Pfam" id="PF23343">
    <property type="entry name" value="REP_ORF2-G2P"/>
    <property type="match status" value="1"/>
</dbReference>
<dbReference type="AlphaFoldDB" id="A0A0Z8L9G1"/>
<accession>A0A0Z8L9G1</accession>
<gene>
    <name evidence="2" type="ORF">ERS132442_01537</name>
</gene>
<organism evidence="2 3">
    <name type="scientific">Streptococcus suis</name>
    <dbReference type="NCBI Taxonomy" id="1307"/>
    <lineage>
        <taxon>Bacteria</taxon>
        <taxon>Bacillati</taxon>
        <taxon>Bacillota</taxon>
        <taxon>Bacilli</taxon>
        <taxon>Lactobacillales</taxon>
        <taxon>Streptococcaceae</taxon>
        <taxon>Streptococcus</taxon>
    </lineage>
</organism>
<protein>
    <submittedName>
        <fullName evidence="2">Rep protein</fullName>
    </submittedName>
</protein>
<evidence type="ECO:0000313" key="2">
    <source>
        <dbReference type="EMBL" id="CYV86551.1"/>
    </source>
</evidence>
<dbReference type="RefSeq" id="WP_044763693.1">
    <property type="nucleotide sequence ID" value="NZ_CECW01000003.1"/>
</dbReference>
<name>A0A0Z8L9G1_STRSU</name>
<feature type="domain" description="Replication-associated protein ORF2/G2P" evidence="1">
    <location>
        <begin position="86"/>
        <end position="190"/>
    </location>
</feature>
<sequence length="264" mass="31530">MSYNRKIIRTSSYLEIWEYSSPIFSSDNTDIETNQVSLKDKKKRRTFDELTPDEQDERLNRISKTRKNSKWKLQRLIDSNYDNKTSFLTLTTKANIQDRTEFNTMFDKFIKRLNYYIYNSKRRQLKYISVLERQKRGAWHAHILLFNFPYVPHKDLLRIWGHGAVRINKLDSLDDSSNAGRYVAKYMEKGIGQELLESLGKKAFYSSRNLKQPEEIKLLTNENVEDLIQTDDILYESTYNSKVFRKGHLVNNKVKYRKIKIDKE</sequence>
<evidence type="ECO:0000313" key="3">
    <source>
        <dbReference type="Proteomes" id="UP000070960"/>
    </source>
</evidence>
<dbReference type="EMBL" id="FIIE01000013">
    <property type="protein sequence ID" value="CYV86551.1"/>
    <property type="molecule type" value="Genomic_DNA"/>
</dbReference>
<dbReference type="InterPro" id="IPR056906">
    <property type="entry name" value="ORF2/G2P_dom"/>
</dbReference>
<evidence type="ECO:0000259" key="1">
    <source>
        <dbReference type="Pfam" id="PF23343"/>
    </source>
</evidence>
<dbReference type="Proteomes" id="UP000070960">
    <property type="component" value="Unassembled WGS sequence"/>
</dbReference>